<accession>A0A7E4ZQT7</accession>
<dbReference type="InterPro" id="IPR001680">
    <property type="entry name" value="WD40_rpt"/>
</dbReference>
<feature type="region of interest" description="Disordered" evidence="3">
    <location>
        <begin position="81"/>
        <end position="114"/>
    </location>
</feature>
<dbReference type="WBParaSite" id="Pan_g11916.t1">
    <property type="protein sequence ID" value="Pan_g11916.t1"/>
    <property type="gene ID" value="Pan_g11916"/>
</dbReference>
<dbReference type="SUPFAM" id="SSF50978">
    <property type="entry name" value="WD40 repeat-like"/>
    <property type="match status" value="1"/>
</dbReference>
<keyword evidence="4" id="KW-1185">Reference proteome</keyword>
<evidence type="ECO:0000313" key="4">
    <source>
        <dbReference type="Proteomes" id="UP000492821"/>
    </source>
</evidence>
<feature type="region of interest" description="Disordered" evidence="3">
    <location>
        <begin position="23"/>
        <end position="67"/>
    </location>
</feature>
<dbReference type="PANTHER" id="PTHR13211:SF0">
    <property type="entry name" value="TELOMERASE CAJAL BODY PROTEIN 1"/>
    <property type="match status" value="1"/>
</dbReference>
<dbReference type="GO" id="GO:0015030">
    <property type="term" value="C:Cajal body"/>
    <property type="evidence" value="ECO:0007669"/>
    <property type="project" value="TreeGrafter"/>
</dbReference>
<dbReference type="GO" id="GO:0003723">
    <property type="term" value="F:RNA binding"/>
    <property type="evidence" value="ECO:0007669"/>
    <property type="project" value="TreeGrafter"/>
</dbReference>
<evidence type="ECO:0000313" key="5">
    <source>
        <dbReference type="WBParaSite" id="Pan_g11916.t1"/>
    </source>
</evidence>
<comment type="similarity">
    <text evidence="1">Belongs to the TCAB1 family.</text>
</comment>
<organism evidence="4 5">
    <name type="scientific">Panagrellus redivivus</name>
    <name type="common">Microworm</name>
    <dbReference type="NCBI Taxonomy" id="6233"/>
    <lineage>
        <taxon>Eukaryota</taxon>
        <taxon>Metazoa</taxon>
        <taxon>Ecdysozoa</taxon>
        <taxon>Nematoda</taxon>
        <taxon>Chromadorea</taxon>
        <taxon>Rhabditida</taxon>
        <taxon>Tylenchina</taxon>
        <taxon>Panagrolaimomorpha</taxon>
        <taxon>Panagrolaimoidea</taxon>
        <taxon>Panagrolaimidae</taxon>
        <taxon>Panagrellus</taxon>
    </lineage>
</organism>
<reference evidence="4" key="1">
    <citation type="journal article" date="2013" name="Genetics">
        <title>The draft genome and transcriptome of Panagrellus redivivus are shaped by the harsh demands of a free-living lifestyle.</title>
        <authorList>
            <person name="Srinivasan J."/>
            <person name="Dillman A.R."/>
            <person name="Macchietto M.G."/>
            <person name="Heikkinen L."/>
            <person name="Lakso M."/>
            <person name="Fracchia K.M."/>
            <person name="Antoshechkin I."/>
            <person name="Mortazavi A."/>
            <person name="Wong G."/>
            <person name="Sternberg P.W."/>
        </authorList>
    </citation>
    <scope>NUCLEOTIDE SEQUENCE [LARGE SCALE GENOMIC DNA]</scope>
    <source>
        <strain evidence="4">MT8872</strain>
    </source>
</reference>
<feature type="compositionally biased region" description="Pro residues" evidence="3">
    <location>
        <begin position="101"/>
        <end position="114"/>
    </location>
</feature>
<evidence type="ECO:0000256" key="1">
    <source>
        <dbReference type="ARBA" id="ARBA00038279"/>
    </source>
</evidence>
<evidence type="ECO:0000256" key="3">
    <source>
        <dbReference type="SAM" id="MobiDB-lite"/>
    </source>
</evidence>
<dbReference type="InterPro" id="IPR015943">
    <property type="entry name" value="WD40/YVTN_repeat-like_dom_sf"/>
</dbReference>
<name>A0A7E4ZQT7_PANRE</name>
<feature type="compositionally biased region" description="Polar residues" evidence="3">
    <location>
        <begin position="23"/>
        <end position="34"/>
    </location>
</feature>
<reference evidence="5" key="2">
    <citation type="submission" date="2020-10" db="UniProtKB">
        <authorList>
            <consortium name="WormBaseParasite"/>
        </authorList>
    </citation>
    <scope>IDENTIFICATION</scope>
</reference>
<dbReference type="InterPro" id="IPR051150">
    <property type="entry name" value="SWT21/TCAB1_mRNA_Telomere"/>
</dbReference>
<dbReference type="Proteomes" id="UP000492821">
    <property type="component" value="Unassembled WGS sequence"/>
</dbReference>
<dbReference type="InterPro" id="IPR036322">
    <property type="entry name" value="WD40_repeat_dom_sf"/>
</dbReference>
<dbReference type="SMART" id="SM00320">
    <property type="entry name" value="WD40"/>
    <property type="match status" value="7"/>
</dbReference>
<dbReference type="AlphaFoldDB" id="A0A7E4ZQT7"/>
<sequence length="502" mass="54007">MSDDPPVPQIRALKGMALLLQQMRASSSTASTPTDGADAPSVSAPVEAKEPENTSSESSPPAPSTRKANGMAFLLQQMRSTATATTSTVIGPVLPSTSEEPAPPPPKRPKPTPTVIPNPWLVTSKPSNAQMKASHISFDTSTKFTLKQTLTSVFSSKKSHKGYHGIGVDNNYVRSVKWSPNGNYLLADSADMRVRIIPFEADSGLLEASIVDHCLGGLIYDTAWHPSLDIFAATSNGHPVQLFSTDLERIGTANCINDLDEVDSPYSIGFSSDGGKLYAGFKSKVYLFDLQRPSRQISVVKTYKKKDGGQKGILSCLATHPIYPGNFATGSYNGVIGFYTAQSKQAEMLFEAASKSVTHLEYSPHGNTLVYGCAKSSILQSLDVRFACKPLASFERPVDTNQRIGFEFIDGEKLISGSTTGSALIFDLKSATSDSEPIKPIATVPVESRVCSDIAIHPTSNLIATSHGERVFPMPKTGEESDSDDEISFDFGVKLWELAKVE</sequence>
<dbReference type="GO" id="GO:0030576">
    <property type="term" value="P:Cajal body organization"/>
    <property type="evidence" value="ECO:0007669"/>
    <property type="project" value="TreeGrafter"/>
</dbReference>
<proteinExistence type="inferred from homology"/>
<dbReference type="Gene3D" id="2.130.10.10">
    <property type="entry name" value="YVTN repeat-like/Quinoprotein amine dehydrogenase"/>
    <property type="match status" value="1"/>
</dbReference>
<protein>
    <recommendedName>
        <fullName evidence="2">WD repeat-containing protein 79</fullName>
    </recommendedName>
</protein>
<evidence type="ECO:0000256" key="2">
    <source>
        <dbReference type="ARBA" id="ARBA00041558"/>
    </source>
</evidence>
<dbReference type="Pfam" id="PF00400">
    <property type="entry name" value="WD40"/>
    <property type="match status" value="1"/>
</dbReference>
<dbReference type="PANTHER" id="PTHR13211">
    <property type="entry name" value="TELOMERASE CAJAL BODY PROTEIN 1"/>
    <property type="match status" value="1"/>
</dbReference>